<organism evidence="1 2">
    <name type="scientific">Melastoma candidum</name>
    <dbReference type="NCBI Taxonomy" id="119954"/>
    <lineage>
        <taxon>Eukaryota</taxon>
        <taxon>Viridiplantae</taxon>
        <taxon>Streptophyta</taxon>
        <taxon>Embryophyta</taxon>
        <taxon>Tracheophyta</taxon>
        <taxon>Spermatophyta</taxon>
        <taxon>Magnoliopsida</taxon>
        <taxon>eudicotyledons</taxon>
        <taxon>Gunneridae</taxon>
        <taxon>Pentapetalae</taxon>
        <taxon>rosids</taxon>
        <taxon>malvids</taxon>
        <taxon>Myrtales</taxon>
        <taxon>Melastomataceae</taxon>
        <taxon>Melastomatoideae</taxon>
        <taxon>Melastomateae</taxon>
        <taxon>Melastoma</taxon>
    </lineage>
</organism>
<protein>
    <submittedName>
        <fullName evidence="1">Uncharacterized protein</fullName>
    </submittedName>
</protein>
<accession>A0ACB9R9G4</accession>
<keyword evidence="2" id="KW-1185">Reference proteome</keyword>
<name>A0ACB9R9G4_9MYRT</name>
<gene>
    <name evidence="1" type="ORF">MLD38_013002</name>
</gene>
<reference evidence="2" key="1">
    <citation type="journal article" date="2023" name="Front. Plant Sci.">
        <title>Chromosomal-level genome assembly of Melastoma candidum provides insights into trichome evolution.</title>
        <authorList>
            <person name="Zhong Y."/>
            <person name="Wu W."/>
            <person name="Sun C."/>
            <person name="Zou P."/>
            <person name="Liu Y."/>
            <person name="Dai S."/>
            <person name="Zhou R."/>
        </authorList>
    </citation>
    <scope>NUCLEOTIDE SEQUENCE [LARGE SCALE GENOMIC DNA]</scope>
</reference>
<sequence length="393" mass="43065">MGDPPGSPAVSVMTRFSTDRVILKKHSSSQVLPSRSRRLWRKLFLWSHRNAHRPSSAKQPKPSPAVKSLKQPGGYSSDTMEPIWEPKAGNSGKAKGKAKLDCVDESRNWPLNHWVAFSTPSSSFNRVEECVKYLDNAEPGADEEQESGDEAVHYPPSPEMSISHAKDASHLLPRHNTNLSEEMLHASNVIQSLNSSSSVAHISGMGLKVVPAMSVFASLKSINLSGNSIARITPRSLPKGLHILNLSKNKINAIEGLRELTRLRALDLSYNRISRIGHGLSNCTLIKELFLAGNKISDVEGLHRLLKLTVLDLSFNKITTTKALGQLVTNNNALRALNLLGNPIQSNIGEEQLRKAREVLKDSVAKAVLGSNRGRGSYRRMRRVTTQSTSGAS</sequence>
<evidence type="ECO:0000313" key="1">
    <source>
        <dbReference type="EMBL" id="KAI4375092.1"/>
    </source>
</evidence>
<dbReference type="EMBL" id="CM042883">
    <property type="protein sequence ID" value="KAI4375092.1"/>
    <property type="molecule type" value="Genomic_DNA"/>
</dbReference>
<evidence type="ECO:0000313" key="2">
    <source>
        <dbReference type="Proteomes" id="UP001057402"/>
    </source>
</evidence>
<dbReference type="Proteomes" id="UP001057402">
    <property type="component" value="Chromosome 4"/>
</dbReference>
<comment type="caution">
    <text evidence="1">The sequence shown here is derived from an EMBL/GenBank/DDBJ whole genome shotgun (WGS) entry which is preliminary data.</text>
</comment>
<proteinExistence type="predicted"/>